<dbReference type="Proteomes" id="UP000031977">
    <property type="component" value="Unassembled WGS sequence"/>
</dbReference>
<dbReference type="RefSeq" id="WP_014386737.1">
    <property type="nucleotide sequence ID" value="NZ_CBCRVP010000007.1"/>
</dbReference>
<accession>A0A0C3EB40</accession>
<evidence type="ECO:0000313" key="2">
    <source>
        <dbReference type="Proteomes" id="UP000031977"/>
    </source>
</evidence>
<sequence>MDTQNMICKRYIRERGTTIDKVMLGYKPVQWSIDPDGPTEYQLVEFFELNGWKETILLDGQIIRATSLDTIPVTVKEKENQHVDDLLKEGYSFLDEVQVNATTKAVSSLEAETESKDGYSLSWLLSSPVDASNHALLRGFIVGVFTDGASKLGFDVAREKGSQSQLPDVLMRTNKGYELTVKSGASENTICPTMLEGAGTLTASDGYEPLLMFIYLQRRFEQEFFKDDEKRLVKICGEDGDLFIYDGFDSLEGIFFEFGWNYNEVREAAERLGLVAELFRLDNIDCETEDSYF</sequence>
<comment type="caution">
    <text evidence="1">The sequence shown here is derived from an EMBL/GenBank/DDBJ whole genome shotgun (WGS) entry which is preliminary data.</text>
</comment>
<protein>
    <submittedName>
        <fullName evidence="1">Uncharacterized protein</fullName>
    </submittedName>
</protein>
<dbReference type="OrthoDB" id="6626686at2"/>
<gene>
    <name evidence="1" type="ORF">SU60_06010</name>
</gene>
<reference evidence="1 2" key="1">
    <citation type="submission" date="2015-01" db="EMBL/GenBank/DDBJ databases">
        <title>Draft genome of Vibrio mytili type strain CAIM 528.</title>
        <authorList>
            <person name="Gonzalez-Castillo A."/>
            <person name="Gomez-Gil B."/>
            <person name="Enciso-Ibarra J."/>
        </authorList>
    </citation>
    <scope>NUCLEOTIDE SEQUENCE [LARGE SCALE GENOMIC DNA]</scope>
    <source>
        <strain evidence="1 2">CAIM 528</strain>
    </source>
</reference>
<organism evidence="1 2">
    <name type="scientific">Vibrio mytili</name>
    <dbReference type="NCBI Taxonomy" id="50718"/>
    <lineage>
        <taxon>Bacteria</taxon>
        <taxon>Pseudomonadati</taxon>
        <taxon>Pseudomonadota</taxon>
        <taxon>Gammaproteobacteria</taxon>
        <taxon>Vibrionales</taxon>
        <taxon>Vibrionaceae</taxon>
        <taxon>Vibrio</taxon>
    </lineage>
</organism>
<proteinExistence type="predicted"/>
<dbReference type="EMBL" id="JXOK01000015">
    <property type="protein sequence ID" value="KIN11633.1"/>
    <property type="molecule type" value="Genomic_DNA"/>
</dbReference>
<name>A0A0C3EB40_9VIBR</name>
<evidence type="ECO:0000313" key="1">
    <source>
        <dbReference type="EMBL" id="KIN11633.1"/>
    </source>
</evidence>
<dbReference type="AlphaFoldDB" id="A0A0C3EB40"/>
<dbReference type="STRING" id="50718.SU60_06010"/>
<dbReference type="GeneID" id="83585730"/>
<keyword evidence="2" id="KW-1185">Reference proteome</keyword>